<dbReference type="InterPro" id="IPR050445">
    <property type="entry name" value="Bact_polysacc_biosynth/exp"/>
</dbReference>
<dbReference type="InterPro" id="IPR025669">
    <property type="entry name" value="AAA_dom"/>
</dbReference>
<gene>
    <name evidence="10" type="ORF">J2T15_004300</name>
</gene>
<evidence type="ECO:0000313" key="10">
    <source>
        <dbReference type="EMBL" id="MDQ0114843.1"/>
    </source>
</evidence>
<dbReference type="EC" id="2.7.10.2" evidence="2"/>
<accession>A0ABT9U5J1</accession>
<keyword evidence="3" id="KW-0808">Transferase</keyword>
<keyword evidence="5" id="KW-0418">Kinase</keyword>
<dbReference type="Gene3D" id="3.40.50.300">
    <property type="entry name" value="P-loop containing nucleotide triphosphate hydrolases"/>
    <property type="match status" value="1"/>
</dbReference>
<comment type="similarity">
    <text evidence="1">Belongs to the CpsD/CapB family.</text>
</comment>
<keyword evidence="11" id="KW-1185">Reference proteome</keyword>
<dbReference type="SUPFAM" id="SSF52540">
    <property type="entry name" value="P-loop containing nucleoside triphosphate hydrolases"/>
    <property type="match status" value="1"/>
</dbReference>
<dbReference type="EMBL" id="JAUSSU010000009">
    <property type="protein sequence ID" value="MDQ0114843.1"/>
    <property type="molecule type" value="Genomic_DNA"/>
</dbReference>
<feature type="domain" description="AAA" evidence="9">
    <location>
        <begin position="45"/>
        <end position="181"/>
    </location>
</feature>
<evidence type="ECO:0000256" key="7">
    <source>
        <dbReference type="ARBA" id="ARBA00023137"/>
    </source>
</evidence>
<dbReference type="PANTHER" id="PTHR32309:SF13">
    <property type="entry name" value="FERRIC ENTEROBACTIN TRANSPORT PROTEIN FEPE"/>
    <property type="match status" value="1"/>
</dbReference>
<evidence type="ECO:0000313" key="11">
    <source>
        <dbReference type="Proteomes" id="UP001229346"/>
    </source>
</evidence>
<evidence type="ECO:0000256" key="1">
    <source>
        <dbReference type="ARBA" id="ARBA00007316"/>
    </source>
</evidence>
<evidence type="ECO:0000256" key="5">
    <source>
        <dbReference type="ARBA" id="ARBA00022777"/>
    </source>
</evidence>
<dbReference type="RefSeq" id="WP_307206235.1">
    <property type="nucleotide sequence ID" value="NZ_JAUSST010000008.1"/>
</dbReference>
<reference evidence="10 11" key="1">
    <citation type="submission" date="2023-07" db="EMBL/GenBank/DDBJ databases">
        <title>Sorghum-associated microbial communities from plants grown in Nebraska, USA.</title>
        <authorList>
            <person name="Schachtman D."/>
        </authorList>
    </citation>
    <scope>NUCLEOTIDE SEQUENCE [LARGE SCALE GENOMIC DNA]</scope>
    <source>
        <strain evidence="10 11">CC482</strain>
    </source>
</reference>
<name>A0ABT9U5J1_PAEHA</name>
<evidence type="ECO:0000256" key="4">
    <source>
        <dbReference type="ARBA" id="ARBA00022741"/>
    </source>
</evidence>
<dbReference type="CDD" id="cd05387">
    <property type="entry name" value="BY-kinase"/>
    <property type="match status" value="1"/>
</dbReference>
<keyword evidence="7" id="KW-0829">Tyrosine-protein kinase</keyword>
<dbReference type="Pfam" id="PF13614">
    <property type="entry name" value="AAA_31"/>
    <property type="match status" value="1"/>
</dbReference>
<evidence type="ECO:0000256" key="8">
    <source>
        <dbReference type="ARBA" id="ARBA00051245"/>
    </source>
</evidence>
<evidence type="ECO:0000256" key="3">
    <source>
        <dbReference type="ARBA" id="ARBA00022679"/>
    </source>
</evidence>
<dbReference type="PANTHER" id="PTHR32309">
    <property type="entry name" value="TYROSINE-PROTEIN KINASE"/>
    <property type="match status" value="1"/>
</dbReference>
<evidence type="ECO:0000256" key="2">
    <source>
        <dbReference type="ARBA" id="ARBA00011903"/>
    </source>
</evidence>
<dbReference type="InterPro" id="IPR005702">
    <property type="entry name" value="Wzc-like_C"/>
</dbReference>
<comment type="caution">
    <text evidence="10">The sequence shown here is derived from an EMBL/GenBank/DDBJ whole genome shotgun (WGS) entry which is preliminary data.</text>
</comment>
<protein>
    <recommendedName>
        <fullName evidence="2">non-specific protein-tyrosine kinase</fullName>
        <ecNumber evidence="2">2.7.10.2</ecNumber>
    </recommendedName>
</protein>
<organism evidence="10 11">
    <name type="scientific">Paenibacillus harenae</name>
    <dbReference type="NCBI Taxonomy" id="306543"/>
    <lineage>
        <taxon>Bacteria</taxon>
        <taxon>Bacillati</taxon>
        <taxon>Bacillota</taxon>
        <taxon>Bacilli</taxon>
        <taxon>Bacillales</taxon>
        <taxon>Paenibacillaceae</taxon>
        <taxon>Paenibacillus</taxon>
    </lineage>
</organism>
<sequence>MIKSSLIAFLNPTSEVAEQYRTIRNHIRFASGRDKVGSLVVTSPSGAEGKSVAAVNLAITMAQRGDRVLLIDANIRKPVLHVVFNVQSSTGLMDVLANKIEFSSATMKTDIDGLSMLPSGSFLHNSMDLLGTKKMASVLEQAAEHYDAIILDCSPVLGTPEASDLASRCDGVVLVVNSGKTQQEKAIEASRTLELVKANIVGVILNNKKG</sequence>
<dbReference type="InterPro" id="IPR027417">
    <property type="entry name" value="P-loop_NTPase"/>
</dbReference>
<evidence type="ECO:0000256" key="6">
    <source>
        <dbReference type="ARBA" id="ARBA00022840"/>
    </source>
</evidence>
<keyword evidence="4" id="KW-0547">Nucleotide-binding</keyword>
<dbReference type="Proteomes" id="UP001229346">
    <property type="component" value="Unassembled WGS sequence"/>
</dbReference>
<keyword evidence="6" id="KW-0067">ATP-binding</keyword>
<proteinExistence type="inferred from homology"/>
<comment type="catalytic activity">
    <reaction evidence="8">
        <text>L-tyrosyl-[protein] + ATP = O-phospho-L-tyrosyl-[protein] + ADP + H(+)</text>
        <dbReference type="Rhea" id="RHEA:10596"/>
        <dbReference type="Rhea" id="RHEA-COMP:10136"/>
        <dbReference type="Rhea" id="RHEA-COMP:20101"/>
        <dbReference type="ChEBI" id="CHEBI:15378"/>
        <dbReference type="ChEBI" id="CHEBI:30616"/>
        <dbReference type="ChEBI" id="CHEBI:46858"/>
        <dbReference type="ChEBI" id="CHEBI:61978"/>
        <dbReference type="ChEBI" id="CHEBI:456216"/>
        <dbReference type="EC" id="2.7.10.2"/>
    </reaction>
</comment>
<evidence type="ECO:0000259" key="9">
    <source>
        <dbReference type="Pfam" id="PF13614"/>
    </source>
</evidence>
<dbReference type="NCBIfam" id="TIGR01007">
    <property type="entry name" value="eps_fam"/>
    <property type="match status" value="1"/>
</dbReference>